<dbReference type="RefSeq" id="XP_014173226.1">
    <property type="nucleotide sequence ID" value="XM_014317751.1"/>
</dbReference>
<dbReference type="SUPFAM" id="SSF54928">
    <property type="entry name" value="RNA-binding domain, RBD"/>
    <property type="match status" value="1"/>
</dbReference>
<proteinExistence type="predicted"/>
<dbReference type="AlphaFoldDB" id="F0XBW9"/>
<dbReference type="STRING" id="655863.F0XBW9"/>
<protein>
    <submittedName>
        <fullName evidence="2">Uncharacterized protein</fullName>
    </submittedName>
</protein>
<gene>
    <name evidence="2" type="ORF">CMQ_672</name>
</gene>
<feature type="region of interest" description="Disordered" evidence="1">
    <location>
        <begin position="21"/>
        <end position="42"/>
    </location>
</feature>
<dbReference type="HOGENOM" id="CLU_1540230_0_0_1"/>
<dbReference type="GO" id="GO:0003676">
    <property type="term" value="F:nucleic acid binding"/>
    <property type="evidence" value="ECO:0007669"/>
    <property type="project" value="InterPro"/>
</dbReference>
<keyword evidence="3" id="KW-1185">Reference proteome</keyword>
<dbReference type="InParanoid" id="F0XBW9"/>
<dbReference type="InterPro" id="IPR035979">
    <property type="entry name" value="RBD_domain_sf"/>
</dbReference>
<evidence type="ECO:0000256" key="1">
    <source>
        <dbReference type="SAM" id="MobiDB-lite"/>
    </source>
</evidence>
<dbReference type="GeneID" id="25980184"/>
<dbReference type="EMBL" id="GL629765">
    <property type="protein sequence ID" value="EFX03744.1"/>
    <property type="molecule type" value="Genomic_DNA"/>
</dbReference>
<evidence type="ECO:0000313" key="3">
    <source>
        <dbReference type="Proteomes" id="UP000007796"/>
    </source>
</evidence>
<evidence type="ECO:0000313" key="2">
    <source>
        <dbReference type="EMBL" id="EFX03744.1"/>
    </source>
</evidence>
<reference evidence="2 3" key="1">
    <citation type="journal article" date="2011" name="Proc. Natl. Acad. Sci. U.S.A.">
        <title>Genome and transcriptome analyses of the mountain pine beetle-fungal symbiont Grosmannia clavigera, a lodgepole pine pathogen.</title>
        <authorList>
            <person name="DiGuistini S."/>
            <person name="Wang Y."/>
            <person name="Liao N.Y."/>
            <person name="Taylor G."/>
            <person name="Tanguay P."/>
            <person name="Feau N."/>
            <person name="Henrissat B."/>
            <person name="Chan S.K."/>
            <person name="Hesse-Orce U."/>
            <person name="Alamouti S.M."/>
            <person name="Tsui C.K.M."/>
            <person name="Docking R.T."/>
            <person name="Levasseur A."/>
            <person name="Haridas S."/>
            <person name="Robertson G."/>
            <person name="Birol I."/>
            <person name="Holt R.A."/>
            <person name="Marra M.A."/>
            <person name="Hamelin R.C."/>
            <person name="Hirst M."/>
            <person name="Jones S.J.M."/>
            <person name="Bohlmann J."/>
            <person name="Breuil C."/>
        </authorList>
    </citation>
    <scope>NUCLEOTIDE SEQUENCE [LARGE SCALE GENOMIC DNA]</scope>
    <source>
        <strain evidence="3">kw1407 / UAMH 11150</strain>
    </source>
</reference>
<name>F0XBW9_GROCL</name>
<dbReference type="eggNOG" id="ENOG502RQMQ">
    <property type="taxonomic scope" value="Eukaryota"/>
</dbReference>
<organism evidence="3">
    <name type="scientific">Grosmannia clavigera (strain kw1407 / UAMH 11150)</name>
    <name type="common">Blue stain fungus</name>
    <name type="synonym">Graphiocladiella clavigera</name>
    <dbReference type="NCBI Taxonomy" id="655863"/>
    <lineage>
        <taxon>Eukaryota</taxon>
        <taxon>Fungi</taxon>
        <taxon>Dikarya</taxon>
        <taxon>Ascomycota</taxon>
        <taxon>Pezizomycotina</taxon>
        <taxon>Sordariomycetes</taxon>
        <taxon>Sordariomycetidae</taxon>
        <taxon>Ophiostomatales</taxon>
        <taxon>Ophiostomataceae</taxon>
        <taxon>Leptographium</taxon>
    </lineage>
</organism>
<accession>F0XBW9</accession>
<dbReference type="Proteomes" id="UP000007796">
    <property type="component" value="Unassembled WGS sequence"/>
</dbReference>
<sequence>MQIVQANGPIPYANGIYFGPNDPNPVEYRQPEPQESVPPVRGGFVDSEDEGVWPFPENMQEDPGPENHHEMLMETCIIVVTQLSRHAGIIELRDYLLWGAGGRRKLREAIRHSRPDENSHIQRAYMIFWTREDAAAAVSRLDKDVFHGLSVEARFTVETVPPWPTGAENNAPAN</sequence>